<feature type="transmembrane region" description="Helical" evidence="2">
    <location>
        <begin position="55"/>
        <end position="71"/>
    </location>
</feature>
<evidence type="ECO:0000256" key="1">
    <source>
        <dbReference type="SAM" id="MobiDB-lite"/>
    </source>
</evidence>
<feature type="transmembrane region" description="Helical" evidence="2">
    <location>
        <begin position="77"/>
        <end position="98"/>
    </location>
</feature>
<organism evidence="3">
    <name type="scientific">Arundo donax</name>
    <name type="common">Giant reed</name>
    <name type="synonym">Donax arundinaceus</name>
    <dbReference type="NCBI Taxonomy" id="35708"/>
    <lineage>
        <taxon>Eukaryota</taxon>
        <taxon>Viridiplantae</taxon>
        <taxon>Streptophyta</taxon>
        <taxon>Embryophyta</taxon>
        <taxon>Tracheophyta</taxon>
        <taxon>Spermatophyta</taxon>
        <taxon>Magnoliopsida</taxon>
        <taxon>Liliopsida</taxon>
        <taxon>Poales</taxon>
        <taxon>Poaceae</taxon>
        <taxon>PACMAD clade</taxon>
        <taxon>Arundinoideae</taxon>
        <taxon>Arundineae</taxon>
        <taxon>Arundo</taxon>
    </lineage>
</organism>
<reference evidence="3" key="2">
    <citation type="journal article" date="2015" name="Data Brief">
        <title>Shoot transcriptome of the giant reed, Arundo donax.</title>
        <authorList>
            <person name="Barrero R.A."/>
            <person name="Guerrero F.D."/>
            <person name="Moolhuijzen P."/>
            <person name="Goolsby J.A."/>
            <person name="Tidwell J."/>
            <person name="Bellgard S.E."/>
            <person name="Bellgard M.I."/>
        </authorList>
    </citation>
    <scope>NUCLEOTIDE SEQUENCE</scope>
    <source>
        <tissue evidence="3">Shoot tissue taken approximately 20 cm above the soil surface</tissue>
    </source>
</reference>
<keyword evidence="2" id="KW-0812">Transmembrane</keyword>
<feature type="region of interest" description="Disordered" evidence="1">
    <location>
        <begin position="108"/>
        <end position="130"/>
    </location>
</feature>
<keyword evidence="2" id="KW-1133">Transmembrane helix</keyword>
<dbReference type="AlphaFoldDB" id="A0A0A9GCJ0"/>
<evidence type="ECO:0000313" key="3">
    <source>
        <dbReference type="EMBL" id="JAE22800.1"/>
    </source>
</evidence>
<sequence>MPSLNLITRIASHLESLPLCGFVVLLVMLLHELSSLMLLLMLGRHMLLFPLSVKAARSLILALALVFRRLFDPSLTLAVAKLSLVLLFCDIFISWLPLQPKLGISFSSPESPWRVSGPSRIPESEQTLEGPLSNIDAEDSCRRWEGFSSSKISFAVQSNVLS</sequence>
<proteinExistence type="predicted"/>
<keyword evidence="2" id="KW-0472">Membrane</keyword>
<accession>A0A0A9GCJ0</accession>
<evidence type="ECO:0000256" key="2">
    <source>
        <dbReference type="SAM" id="Phobius"/>
    </source>
</evidence>
<protein>
    <submittedName>
        <fullName evidence="3">Uncharacterized protein</fullName>
    </submittedName>
</protein>
<name>A0A0A9GCJ0_ARUDO</name>
<reference evidence="3" key="1">
    <citation type="submission" date="2014-09" db="EMBL/GenBank/DDBJ databases">
        <authorList>
            <person name="Magalhaes I.L.F."/>
            <person name="Oliveira U."/>
            <person name="Santos F.R."/>
            <person name="Vidigal T.H.D.A."/>
            <person name="Brescovit A.D."/>
            <person name="Santos A.J."/>
        </authorList>
    </citation>
    <scope>NUCLEOTIDE SEQUENCE</scope>
    <source>
        <tissue evidence="3">Shoot tissue taken approximately 20 cm above the soil surface</tissue>
    </source>
</reference>
<dbReference type="EMBL" id="GBRH01175096">
    <property type="protein sequence ID" value="JAE22800.1"/>
    <property type="molecule type" value="Transcribed_RNA"/>
</dbReference>